<feature type="domain" description="Methyl-accepting transducer" evidence="5">
    <location>
        <begin position="487"/>
        <end position="583"/>
    </location>
</feature>
<dbReference type="Pfam" id="PF00015">
    <property type="entry name" value="MCPsignal"/>
    <property type="match status" value="1"/>
</dbReference>
<dbReference type="EMBL" id="JAUGZK010000003">
    <property type="protein sequence ID" value="MEE2023832.1"/>
    <property type="molecule type" value="Genomic_DNA"/>
</dbReference>
<dbReference type="SUPFAM" id="SSF55785">
    <property type="entry name" value="PYP-like sensor domain (PAS domain)"/>
    <property type="match status" value="3"/>
</dbReference>
<accession>A0ABU7JDR4</accession>
<evidence type="ECO:0000256" key="2">
    <source>
        <dbReference type="ARBA" id="ARBA00023224"/>
    </source>
</evidence>
<dbReference type="InterPro" id="IPR000014">
    <property type="entry name" value="PAS"/>
</dbReference>
<dbReference type="PRINTS" id="PR00260">
    <property type="entry name" value="CHEMTRNSDUCR"/>
</dbReference>
<evidence type="ECO:0000313" key="8">
    <source>
        <dbReference type="EMBL" id="MEE2023832.1"/>
    </source>
</evidence>
<dbReference type="InterPro" id="IPR035965">
    <property type="entry name" value="PAS-like_dom_sf"/>
</dbReference>
<evidence type="ECO:0000256" key="4">
    <source>
        <dbReference type="PROSITE-ProRule" id="PRU00284"/>
    </source>
</evidence>
<dbReference type="SUPFAM" id="SSF58104">
    <property type="entry name" value="Methyl-accepting chemotaxis protein (MCP) signaling domain"/>
    <property type="match status" value="1"/>
</dbReference>
<feature type="domain" description="PAS" evidence="6">
    <location>
        <begin position="7"/>
        <end position="77"/>
    </location>
</feature>
<dbReference type="CDD" id="cd00130">
    <property type="entry name" value="PAS"/>
    <property type="match status" value="3"/>
</dbReference>
<dbReference type="Gene3D" id="3.30.450.20">
    <property type="entry name" value="PAS domain"/>
    <property type="match status" value="3"/>
</dbReference>
<dbReference type="NCBIfam" id="TIGR00229">
    <property type="entry name" value="sensory_box"/>
    <property type="match status" value="3"/>
</dbReference>
<dbReference type="PROSITE" id="PS50113">
    <property type="entry name" value="PAC"/>
    <property type="match status" value="1"/>
</dbReference>
<dbReference type="InterPro" id="IPR004090">
    <property type="entry name" value="Chemotax_Me-accpt_rcpt"/>
</dbReference>
<dbReference type="Gene3D" id="1.10.287.950">
    <property type="entry name" value="Methyl-accepting chemotaxis protein"/>
    <property type="match status" value="1"/>
</dbReference>
<dbReference type="SMART" id="SM00091">
    <property type="entry name" value="PAS"/>
    <property type="match status" value="3"/>
</dbReference>
<evidence type="ECO:0000259" key="7">
    <source>
        <dbReference type="PROSITE" id="PS50113"/>
    </source>
</evidence>
<sequence length="583" mass="64530">MNILGFVHNASEQALRQSILAVITIDDKNNVRFFNNAAENLTGYKRAEVLGKNVAFLLPDAMQASHDSWVNRHRDGGADKIVGSSRDVQMRHKSGALVWVSLSLSKVKMGSAIHYTAMLRDISHERAVRDTMFQTLEQALDAVVCIDENNCITFFNKAAEALWATDRQQVLGQNVKMLVPAAIQSMHDGFIHANRTTGKDKIVGTSREVEIERFDGTKCWGALSLSKVQLGNKTIYTAFIKDVTEEVRQREEREMLSLVANETDNAVIITDPAGLIVYVNNGFERLTGYQLAEVKGLKPGSFLQGDETNPATIKKIRDCIQQRVPFYDEILNYTKSGEPYWVSLSVNPVLDKQKQVKNFISVQANVSSVKEMAVEFTNKLAAIGTALFIFELKADKSFLEANALFTERCKKFGSPSQVAHKMFDAQLSTAELQQLQQQGSVSKQFELKSDTDLLSMDARVCVIKNIKGEIVRYVVFGIDITERKAIVAQTQSAMSELITSSQTISSIIGTINGISEQTNLLALNAAIEAARAGEMGRGFAVVADEVRTLAASSRKSSDEIDLLVQETVKKIEQLNGLMQRIDS</sequence>
<comment type="caution">
    <text evidence="8">The sequence shown here is derived from an EMBL/GenBank/DDBJ whole genome shotgun (WGS) entry which is preliminary data.</text>
</comment>
<keyword evidence="2 4" id="KW-0807">Transducer</keyword>
<feature type="domain" description="PAS" evidence="6">
    <location>
        <begin position="252"/>
        <end position="296"/>
    </location>
</feature>
<name>A0ABU7JDR4_9GAMM</name>
<keyword evidence="9" id="KW-1185">Reference proteome</keyword>
<dbReference type="RefSeq" id="WP_330087175.1">
    <property type="nucleotide sequence ID" value="NZ_JAUGZK010000003.1"/>
</dbReference>
<gene>
    <name evidence="8" type="ORF">QWF21_06200</name>
</gene>
<reference evidence="8 9" key="1">
    <citation type="submission" date="2023-06" db="EMBL/GenBank/DDBJ databases">
        <title>Alkalimonas sp., MEB004 an alkaliphilic bacterium isolated from Lonar Lake, India.</title>
        <authorList>
            <person name="Joshi A."/>
            <person name="Thite S."/>
        </authorList>
    </citation>
    <scope>NUCLEOTIDE SEQUENCE [LARGE SCALE GENOMIC DNA]</scope>
    <source>
        <strain evidence="8 9">MEB004</strain>
    </source>
</reference>
<evidence type="ECO:0000259" key="5">
    <source>
        <dbReference type="PROSITE" id="PS50111"/>
    </source>
</evidence>
<dbReference type="PANTHER" id="PTHR32089:SF70">
    <property type="entry name" value="ENERGY TAXIS MODULATING METHYL ACCEPTING SENSORY TRANSDUCER"/>
    <property type="match status" value="1"/>
</dbReference>
<dbReference type="InterPro" id="IPR004089">
    <property type="entry name" value="MCPsignal_dom"/>
</dbReference>
<comment type="subcellular location">
    <subcellularLocation>
        <location evidence="1">Membrane</location>
    </subcellularLocation>
</comment>
<dbReference type="InterPro" id="IPR000700">
    <property type="entry name" value="PAS-assoc_C"/>
</dbReference>
<dbReference type="Pfam" id="PF13426">
    <property type="entry name" value="PAS_9"/>
    <property type="match status" value="3"/>
</dbReference>
<feature type="domain" description="PAS" evidence="6">
    <location>
        <begin position="128"/>
        <end position="180"/>
    </location>
</feature>
<evidence type="ECO:0000259" key="6">
    <source>
        <dbReference type="PROSITE" id="PS50112"/>
    </source>
</evidence>
<dbReference type="PROSITE" id="PS50112">
    <property type="entry name" value="PAS"/>
    <property type="match status" value="3"/>
</dbReference>
<dbReference type="PANTHER" id="PTHR32089">
    <property type="entry name" value="METHYL-ACCEPTING CHEMOTAXIS PROTEIN MCPB"/>
    <property type="match status" value="1"/>
</dbReference>
<dbReference type="InterPro" id="IPR001610">
    <property type="entry name" value="PAC"/>
</dbReference>
<proteinExistence type="inferred from homology"/>
<organism evidence="8 9">
    <name type="scientific">Alkalimonas mucilaginosa</name>
    <dbReference type="NCBI Taxonomy" id="3057676"/>
    <lineage>
        <taxon>Bacteria</taxon>
        <taxon>Pseudomonadati</taxon>
        <taxon>Pseudomonadota</taxon>
        <taxon>Gammaproteobacteria</taxon>
        <taxon>Alkalimonas</taxon>
    </lineage>
</organism>
<dbReference type="Proteomes" id="UP001339167">
    <property type="component" value="Unassembled WGS sequence"/>
</dbReference>
<comment type="similarity">
    <text evidence="3">Belongs to the methyl-accepting chemotaxis (MCP) protein family.</text>
</comment>
<dbReference type="PROSITE" id="PS50111">
    <property type="entry name" value="CHEMOTAXIS_TRANSDUC_2"/>
    <property type="match status" value="1"/>
</dbReference>
<dbReference type="SMART" id="SM00086">
    <property type="entry name" value="PAC"/>
    <property type="match status" value="4"/>
</dbReference>
<protein>
    <submittedName>
        <fullName evidence="8">PAS domain S-box protein</fullName>
    </submittedName>
</protein>
<evidence type="ECO:0000256" key="3">
    <source>
        <dbReference type="ARBA" id="ARBA00029447"/>
    </source>
</evidence>
<evidence type="ECO:0000313" key="9">
    <source>
        <dbReference type="Proteomes" id="UP001339167"/>
    </source>
</evidence>
<evidence type="ECO:0000256" key="1">
    <source>
        <dbReference type="ARBA" id="ARBA00004370"/>
    </source>
</evidence>
<feature type="domain" description="PAC" evidence="7">
    <location>
        <begin position="326"/>
        <end position="378"/>
    </location>
</feature>
<dbReference type="SMART" id="SM00283">
    <property type="entry name" value="MA"/>
    <property type="match status" value="1"/>
</dbReference>